<proteinExistence type="predicted"/>
<reference evidence="2" key="1">
    <citation type="submission" date="2016-10" db="EMBL/GenBank/DDBJ databases">
        <authorList>
            <person name="Varghese N."/>
            <person name="Submissions S."/>
        </authorList>
    </citation>
    <scope>NUCLEOTIDE SEQUENCE [LARGE SCALE GENOMIC DNA]</scope>
    <source>
        <strain evidence="2">930I</strain>
    </source>
</reference>
<name>A0A1G8GJM9_9PROT</name>
<dbReference type="Proteomes" id="UP000217076">
    <property type="component" value="Unassembled WGS sequence"/>
</dbReference>
<protein>
    <submittedName>
        <fullName evidence="1">Uncharacterized protein</fullName>
    </submittedName>
</protein>
<dbReference type="STRING" id="83401.SAMN05421742_1296"/>
<dbReference type="EMBL" id="FNCV01000029">
    <property type="protein sequence ID" value="SDH94583.1"/>
    <property type="molecule type" value="Genomic_DNA"/>
</dbReference>
<organism evidence="1 2">
    <name type="scientific">Roseospirillum parvum</name>
    <dbReference type="NCBI Taxonomy" id="83401"/>
    <lineage>
        <taxon>Bacteria</taxon>
        <taxon>Pseudomonadati</taxon>
        <taxon>Pseudomonadota</taxon>
        <taxon>Alphaproteobacteria</taxon>
        <taxon>Rhodospirillales</taxon>
        <taxon>Rhodospirillaceae</taxon>
        <taxon>Roseospirillum</taxon>
    </lineage>
</organism>
<dbReference type="AlphaFoldDB" id="A0A1G8GJM9"/>
<sequence length="84" mass="9698">MTRAHRKHPRPGRYLPICSAAEVPEVAKLESLFEAAGWRLQRSSRPYRRRDGRVSVRLIWRRRGGGAVQLALTYEFEVWGQGHG</sequence>
<gene>
    <name evidence="1" type="ORF">SAMN05421742_1296</name>
</gene>
<evidence type="ECO:0000313" key="1">
    <source>
        <dbReference type="EMBL" id="SDH94583.1"/>
    </source>
</evidence>
<accession>A0A1G8GJM9</accession>
<evidence type="ECO:0000313" key="2">
    <source>
        <dbReference type="Proteomes" id="UP000217076"/>
    </source>
</evidence>
<keyword evidence="2" id="KW-1185">Reference proteome</keyword>
<dbReference type="RefSeq" id="WP_092622126.1">
    <property type="nucleotide sequence ID" value="NZ_FNCV01000029.1"/>
</dbReference>